<dbReference type="InterPro" id="IPR011600">
    <property type="entry name" value="Pept_C14_caspase"/>
</dbReference>
<evidence type="ECO:0000313" key="2">
    <source>
        <dbReference type="EMBL" id="KAG5670138.1"/>
    </source>
</evidence>
<dbReference type="OrthoDB" id="6116485at2759"/>
<dbReference type="Pfam" id="PF00656">
    <property type="entry name" value="Peptidase_C14"/>
    <property type="match status" value="1"/>
</dbReference>
<dbReference type="AlphaFoldDB" id="A0A9J6BK68"/>
<proteinExistence type="predicted"/>
<dbReference type="GO" id="GO:0004197">
    <property type="term" value="F:cysteine-type endopeptidase activity"/>
    <property type="evidence" value="ECO:0007669"/>
    <property type="project" value="InterPro"/>
</dbReference>
<dbReference type="GO" id="GO:0006508">
    <property type="term" value="P:proteolysis"/>
    <property type="evidence" value="ECO:0007669"/>
    <property type="project" value="InterPro"/>
</dbReference>
<organism evidence="2 3">
    <name type="scientific">Polypedilum vanderplanki</name>
    <name type="common">Sleeping chironomid midge</name>
    <dbReference type="NCBI Taxonomy" id="319348"/>
    <lineage>
        <taxon>Eukaryota</taxon>
        <taxon>Metazoa</taxon>
        <taxon>Ecdysozoa</taxon>
        <taxon>Arthropoda</taxon>
        <taxon>Hexapoda</taxon>
        <taxon>Insecta</taxon>
        <taxon>Pterygota</taxon>
        <taxon>Neoptera</taxon>
        <taxon>Endopterygota</taxon>
        <taxon>Diptera</taxon>
        <taxon>Nematocera</taxon>
        <taxon>Chironomoidea</taxon>
        <taxon>Chironomidae</taxon>
        <taxon>Chironominae</taxon>
        <taxon>Polypedilum</taxon>
        <taxon>Polypedilum</taxon>
    </lineage>
</organism>
<name>A0A9J6BK68_POLVA</name>
<dbReference type="InterPro" id="IPR002138">
    <property type="entry name" value="Pept_C14_p10"/>
</dbReference>
<comment type="caution">
    <text evidence="2">The sequence shown here is derived from an EMBL/GenBank/DDBJ whole genome shotgun (WGS) entry which is preliminary data.</text>
</comment>
<evidence type="ECO:0000313" key="3">
    <source>
        <dbReference type="Proteomes" id="UP001107558"/>
    </source>
</evidence>
<sequence length="114" mass="13183">MVGTLANRSNCLSRKNNCFRIPNTADFLFMYSSFDGFYSFRDRNGSWFIQALCDELCKNAHEEINTILNRVKLTIAFKKESCSVNLGLNDLKQMPVVHSTLTKSLIFKKQNYEK</sequence>
<evidence type="ECO:0000259" key="1">
    <source>
        <dbReference type="PROSITE" id="PS50207"/>
    </source>
</evidence>
<protein>
    <recommendedName>
        <fullName evidence="1">Caspase family p10 domain-containing protein</fullName>
    </recommendedName>
</protein>
<keyword evidence="3" id="KW-1185">Reference proteome</keyword>
<dbReference type="EMBL" id="JADBJN010000003">
    <property type="protein sequence ID" value="KAG5670138.1"/>
    <property type="molecule type" value="Genomic_DNA"/>
</dbReference>
<feature type="domain" description="Caspase family p10" evidence="1">
    <location>
        <begin position="17"/>
        <end position="109"/>
    </location>
</feature>
<dbReference type="InterPro" id="IPR052039">
    <property type="entry name" value="Caspase-related_regulators"/>
</dbReference>
<dbReference type="PANTHER" id="PTHR22576:SF41">
    <property type="entry name" value="CASPASE 14, APOPTOSIS-RELATED CYSTEINE PEPTIDASE"/>
    <property type="match status" value="1"/>
</dbReference>
<dbReference type="Gene3D" id="3.30.70.1470">
    <property type="entry name" value="Caspase-like"/>
    <property type="match status" value="1"/>
</dbReference>
<dbReference type="SUPFAM" id="SSF52129">
    <property type="entry name" value="Caspase-like"/>
    <property type="match status" value="1"/>
</dbReference>
<dbReference type="InterPro" id="IPR029030">
    <property type="entry name" value="Caspase-like_dom_sf"/>
</dbReference>
<dbReference type="Proteomes" id="UP001107558">
    <property type="component" value="Chromosome 3"/>
</dbReference>
<dbReference type="PROSITE" id="PS50207">
    <property type="entry name" value="CASPASE_P10"/>
    <property type="match status" value="1"/>
</dbReference>
<gene>
    <name evidence="2" type="ORF">PVAND_000420</name>
</gene>
<accession>A0A9J6BK68</accession>
<reference evidence="2" key="1">
    <citation type="submission" date="2021-03" db="EMBL/GenBank/DDBJ databases">
        <title>Chromosome level genome of the anhydrobiotic midge Polypedilum vanderplanki.</title>
        <authorList>
            <person name="Yoshida Y."/>
            <person name="Kikawada T."/>
            <person name="Gusev O."/>
        </authorList>
    </citation>
    <scope>NUCLEOTIDE SEQUENCE</scope>
    <source>
        <strain evidence="2">NIAS01</strain>
        <tissue evidence="2">Whole body or cell culture</tissue>
    </source>
</reference>
<dbReference type="PANTHER" id="PTHR22576">
    <property type="entry name" value="MUCOSA ASSOCIATED LYMPHOID TISSUE LYMPHOMA TRANSLOCATION PROTEIN 1/PARACASPASE"/>
    <property type="match status" value="1"/>
</dbReference>